<comment type="cofactor">
    <cofactor evidence="1">
        <name>Mn(2+)</name>
        <dbReference type="ChEBI" id="CHEBI:29035"/>
    </cofactor>
</comment>
<dbReference type="PANTHER" id="PTHR12112:SF22">
    <property type="entry name" value="MANGANESE-DEPENDENT INORGANIC PYROPHOSPHATASE-RELATED"/>
    <property type="match status" value="1"/>
</dbReference>
<evidence type="ECO:0000256" key="6">
    <source>
        <dbReference type="ARBA" id="ARBA00032535"/>
    </source>
</evidence>
<dbReference type="EC" id="3.6.1.1" evidence="2"/>
<evidence type="ECO:0000256" key="7">
    <source>
        <dbReference type="ARBA" id="ARBA00047820"/>
    </source>
</evidence>
<protein>
    <recommendedName>
        <fullName evidence="2">inorganic diphosphatase</fullName>
        <ecNumber evidence="2">3.6.1.1</ecNumber>
    </recommendedName>
    <alternativeName>
        <fullName evidence="6">Pyrophosphate phospho-hydrolase</fullName>
    </alternativeName>
</protein>
<dbReference type="NCBIfam" id="NF003877">
    <property type="entry name" value="PRK05427.1"/>
    <property type="match status" value="1"/>
</dbReference>
<reference evidence="9 10" key="1">
    <citation type="journal article" date="2023" name="Microbiol. Spectr.">
        <title>Symbiosis of Carpenter Bees with Uncharacterized Lactic Acid Bacteria Showing NAD Auxotrophy.</title>
        <authorList>
            <person name="Kawasaki S."/>
            <person name="Ozawa K."/>
            <person name="Mori T."/>
            <person name="Yamamoto A."/>
            <person name="Ito M."/>
            <person name="Ohkuma M."/>
            <person name="Sakamoto M."/>
            <person name="Matsutani M."/>
        </authorList>
    </citation>
    <scope>NUCLEOTIDE SEQUENCE [LARGE SCALE GENOMIC DNA]</scope>
    <source>
        <strain evidence="9 10">XA3</strain>
    </source>
</reference>
<evidence type="ECO:0000313" key="9">
    <source>
        <dbReference type="EMBL" id="BDR58584.1"/>
    </source>
</evidence>
<evidence type="ECO:0000256" key="3">
    <source>
        <dbReference type="ARBA" id="ARBA00022723"/>
    </source>
</evidence>
<dbReference type="GO" id="GO:0005737">
    <property type="term" value="C:cytoplasm"/>
    <property type="evidence" value="ECO:0007669"/>
    <property type="project" value="InterPro"/>
</dbReference>
<gene>
    <name evidence="9" type="primary">ppa</name>
    <name evidence="9" type="ORF">XA3_10250</name>
</gene>
<proteinExistence type="predicted"/>
<evidence type="ECO:0000256" key="4">
    <source>
        <dbReference type="ARBA" id="ARBA00022801"/>
    </source>
</evidence>
<dbReference type="GO" id="GO:0046872">
    <property type="term" value="F:metal ion binding"/>
    <property type="evidence" value="ECO:0007669"/>
    <property type="project" value="UniProtKB-KW"/>
</dbReference>
<dbReference type="Gene3D" id="3.10.310.20">
    <property type="entry name" value="DHHA2 domain"/>
    <property type="match status" value="1"/>
</dbReference>
<dbReference type="EMBL" id="AP026802">
    <property type="protein sequence ID" value="BDR58584.1"/>
    <property type="molecule type" value="Genomic_DNA"/>
</dbReference>
<keyword evidence="10" id="KW-1185">Reference proteome</keyword>
<dbReference type="RefSeq" id="WP_317636462.1">
    <property type="nucleotide sequence ID" value="NZ_AP026802.1"/>
</dbReference>
<dbReference type="GO" id="GO:0004427">
    <property type="term" value="F:inorganic diphosphate phosphatase activity"/>
    <property type="evidence" value="ECO:0007669"/>
    <property type="project" value="UniProtKB-EC"/>
</dbReference>
<dbReference type="SMART" id="SM01131">
    <property type="entry name" value="DHHA2"/>
    <property type="match status" value="1"/>
</dbReference>
<evidence type="ECO:0000259" key="8">
    <source>
        <dbReference type="SMART" id="SM01131"/>
    </source>
</evidence>
<dbReference type="KEGG" id="xap:XA3_10250"/>
<keyword evidence="5" id="KW-0464">Manganese</keyword>
<dbReference type="SUPFAM" id="SSF64182">
    <property type="entry name" value="DHH phosphoesterases"/>
    <property type="match status" value="1"/>
</dbReference>
<organism evidence="9 10">
    <name type="scientific">Xylocopilactobacillus apicola</name>
    <dbReference type="NCBI Taxonomy" id="2932184"/>
    <lineage>
        <taxon>Bacteria</taxon>
        <taxon>Bacillati</taxon>
        <taxon>Bacillota</taxon>
        <taxon>Bacilli</taxon>
        <taxon>Lactobacillales</taxon>
        <taxon>Lactobacillaceae</taxon>
        <taxon>Xylocopilactobacillus</taxon>
    </lineage>
</organism>
<dbReference type="FunFam" id="3.90.1640.10:FF:000001">
    <property type="entry name" value="Probable manganese-dependent inorganic pyrophosphatase"/>
    <property type="match status" value="1"/>
</dbReference>
<feature type="domain" description="DHHA2" evidence="8">
    <location>
        <begin position="179"/>
        <end position="304"/>
    </location>
</feature>
<evidence type="ECO:0000313" key="10">
    <source>
        <dbReference type="Proteomes" id="UP001321861"/>
    </source>
</evidence>
<comment type="catalytic activity">
    <reaction evidence="7">
        <text>diphosphate + H2O = 2 phosphate + H(+)</text>
        <dbReference type="Rhea" id="RHEA:24576"/>
        <dbReference type="ChEBI" id="CHEBI:15377"/>
        <dbReference type="ChEBI" id="CHEBI:15378"/>
        <dbReference type="ChEBI" id="CHEBI:33019"/>
        <dbReference type="ChEBI" id="CHEBI:43474"/>
        <dbReference type="EC" id="3.6.1.1"/>
    </reaction>
</comment>
<dbReference type="Pfam" id="PF01368">
    <property type="entry name" value="DHH"/>
    <property type="match status" value="1"/>
</dbReference>
<evidence type="ECO:0000256" key="1">
    <source>
        <dbReference type="ARBA" id="ARBA00001936"/>
    </source>
</evidence>
<dbReference type="Gene3D" id="3.90.1640.10">
    <property type="entry name" value="inorganic pyrophosphatase (n-terminal core)"/>
    <property type="match status" value="1"/>
</dbReference>
<evidence type="ECO:0000256" key="5">
    <source>
        <dbReference type="ARBA" id="ARBA00023211"/>
    </source>
</evidence>
<evidence type="ECO:0000256" key="2">
    <source>
        <dbReference type="ARBA" id="ARBA00012146"/>
    </source>
</evidence>
<dbReference type="PANTHER" id="PTHR12112">
    <property type="entry name" value="BNIP - RELATED"/>
    <property type="match status" value="1"/>
</dbReference>
<dbReference type="Proteomes" id="UP001321861">
    <property type="component" value="Chromosome"/>
</dbReference>
<dbReference type="InterPro" id="IPR038763">
    <property type="entry name" value="DHH_sf"/>
</dbReference>
<keyword evidence="4" id="KW-0378">Hydrolase</keyword>
<dbReference type="InterPro" id="IPR038222">
    <property type="entry name" value="DHHA2_dom_sf"/>
</dbReference>
<accession>A0AAU9D481</accession>
<dbReference type="InterPro" id="IPR001667">
    <property type="entry name" value="DDH_dom"/>
</dbReference>
<dbReference type="Pfam" id="PF02833">
    <property type="entry name" value="DHHA2"/>
    <property type="match status" value="1"/>
</dbReference>
<dbReference type="AlphaFoldDB" id="A0AAU9D481"/>
<keyword evidence="3" id="KW-0479">Metal-binding</keyword>
<name>A0AAU9D481_9LACO</name>
<sequence length="305" mass="33882">MDKEIVFGHTNPDTDAVGAAMAAADYFKHQNVETEAVALGKPNEETKFALDYFHLTMPRVIEKADTEKVILVDHNEANQSVANFNDLTITHVVDHHKIDLKTDAPLFYHAEPVGCTSTILFDFYQKDQIEIPKGIAGMMLSAIISDTLLLKSPTTTDQDRKAVEQLAKIADVEDYQAYGMELLKAGTNLANRTNHDIIEGDAKSFEMNGKKVRIGQVNTVDIDEVLNRPGLKEDIEQELKTQGYDDILLVVTNILDSNSKGIFYGVDQIAVEKAFDGPVNDHIIDLPGVVSRKKQIVPNLTKEME</sequence>
<dbReference type="InterPro" id="IPR004097">
    <property type="entry name" value="DHHA2"/>
</dbReference>